<evidence type="ECO:0000313" key="1">
    <source>
        <dbReference type="EMBL" id="MDP9900060.1"/>
    </source>
</evidence>
<name>A0ABT9S6S7_9BURK</name>
<protein>
    <submittedName>
        <fullName evidence="1">Uncharacterized protein</fullName>
    </submittedName>
</protein>
<keyword evidence="2" id="KW-1185">Reference proteome</keyword>
<dbReference type="EMBL" id="JAUSRO010000006">
    <property type="protein sequence ID" value="MDP9900060.1"/>
    <property type="molecule type" value="Genomic_DNA"/>
</dbReference>
<reference evidence="1 2" key="1">
    <citation type="submission" date="2023-07" db="EMBL/GenBank/DDBJ databases">
        <title>Sorghum-associated microbial communities from plants grown in Nebraska, USA.</title>
        <authorList>
            <person name="Schachtman D."/>
        </authorList>
    </citation>
    <scope>NUCLEOTIDE SEQUENCE [LARGE SCALE GENOMIC DNA]</scope>
    <source>
        <strain evidence="1 2">DS1607</strain>
    </source>
</reference>
<organism evidence="1 2">
    <name type="scientific">Variovorax ginsengisoli</name>
    <dbReference type="NCBI Taxonomy" id="363844"/>
    <lineage>
        <taxon>Bacteria</taxon>
        <taxon>Pseudomonadati</taxon>
        <taxon>Pseudomonadota</taxon>
        <taxon>Betaproteobacteria</taxon>
        <taxon>Burkholderiales</taxon>
        <taxon>Comamonadaceae</taxon>
        <taxon>Variovorax</taxon>
    </lineage>
</organism>
<accession>A0ABT9S6S7</accession>
<evidence type="ECO:0000313" key="2">
    <source>
        <dbReference type="Proteomes" id="UP001226867"/>
    </source>
</evidence>
<gene>
    <name evidence="1" type="ORF">J2W36_002311</name>
</gene>
<sequence>MSGHALAGMRKLAFFPEHSQDTPMDAEQINQIGALLADLSARTLELRGYL</sequence>
<proteinExistence type="predicted"/>
<dbReference type="Proteomes" id="UP001226867">
    <property type="component" value="Unassembled WGS sequence"/>
</dbReference>
<comment type="caution">
    <text evidence="1">The sequence shown here is derived from an EMBL/GenBank/DDBJ whole genome shotgun (WGS) entry which is preliminary data.</text>
</comment>